<reference evidence="1 2" key="1">
    <citation type="submission" date="2021-01" db="EMBL/GenBank/DDBJ databases">
        <title>Whole genome shotgun sequence of Catellatospora chokoriensis NBRC 107358.</title>
        <authorList>
            <person name="Komaki H."/>
            <person name="Tamura T."/>
        </authorList>
    </citation>
    <scope>NUCLEOTIDE SEQUENCE [LARGE SCALE GENOMIC DNA]</scope>
    <source>
        <strain evidence="1 2">NBRC 107358</strain>
    </source>
</reference>
<protein>
    <submittedName>
        <fullName evidence="1">Uncharacterized protein</fullName>
    </submittedName>
</protein>
<evidence type="ECO:0000313" key="2">
    <source>
        <dbReference type="Proteomes" id="UP000619293"/>
    </source>
</evidence>
<dbReference type="RefSeq" id="WP_191842557.1">
    <property type="nucleotide sequence ID" value="NZ_BAAALB010000024.1"/>
</dbReference>
<gene>
    <name evidence="1" type="ORF">Cch02nite_39310</name>
</gene>
<evidence type="ECO:0000313" key="1">
    <source>
        <dbReference type="EMBL" id="GIF90487.1"/>
    </source>
</evidence>
<dbReference type="EMBL" id="BONG01000023">
    <property type="protein sequence ID" value="GIF90487.1"/>
    <property type="molecule type" value="Genomic_DNA"/>
</dbReference>
<dbReference type="AlphaFoldDB" id="A0A8J3K103"/>
<name>A0A8J3K103_9ACTN</name>
<keyword evidence="2" id="KW-1185">Reference proteome</keyword>
<accession>A0A8J3K103</accession>
<comment type="caution">
    <text evidence="1">The sequence shown here is derived from an EMBL/GenBank/DDBJ whole genome shotgun (WGS) entry which is preliminary data.</text>
</comment>
<sequence length="142" mass="15891">MSEQLRGYDGPNQYTRARAQITDEQLAEGIRDALIAVWWWFDAWWPDERDTANKYSRKLAQMIQDTRDTITARGAAATVDEFVAASVPLLGEAWPSRPSSAAGLSAAIDSLRDAALLRVTSVRRARGEVDRWDGKRVLRTLG</sequence>
<dbReference type="Proteomes" id="UP000619293">
    <property type="component" value="Unassembled WGS sequence"/>
</dbReference>
<proteinExistence type="predicted"/>
<organism evidence="1 2">
    <name type="scientific">Catellatospora chokoriensis</name>
    <dbReference type="NCBI Taxonomy" id="310353"/>
    <lineage>
        <taxon>Bacteria</taxon>
        <taxon>Bacillati</taxon>
        <taxon>Actinomycetota</taxon>
        <taxon>Actinomycetes</taxon>
        <taxon>Micromonosporales</taxon>
        <taxon>Micromonosporaceae</taxon>
        <taxon>Catellatospora</taxon>
    </lineage>
</organism>